<feature type="region of interest" description="Disordered" evidence="1">
    <location>
        <begin position="74"/>
        <end position="99"/>
    </location>
</feature>
<keyword evidence="3" id="KW-1185">Reference proteome</keyword>
<evidence type="ECO:0000313" key="3">
    <source>
        <dbReference type="Proteomes" id="UP001158576"/>
    </source>
</evidence>
<sequence length="166" mass="19509">MNKTNQRLQKKFDDARAKLQKMEEAERRVKYKRKETEVEAENAILKKGVQILKEKQHEQTVLEEDLKKQLLESQNDKETLKAKLGEKEKQESQKKAESKARRILSFNKQELGELRSQVEDQTAEIDELKSKVQELKIENEKLTGLAGKSERKLRMKIMKIAKICEE</sequence>
<dbReference type="EMBL" id="OU015568">
    <property type="protein sequence ID" value="CAG5076411.1"/>
    <property type="molecule type" value="Genomic_DNA"/>
</dbReference>
<name>A0ABN7RFX9_OIKDI</name>
<proteinExistence type="predicted"/>
<organism evidence="2 3">
    <name type="scientific">Oikopleura dioica</name>
    <name type="common">Tunicate</name>
    <dbReference type="NCBI Taxonomy" id="34765"/>
    <lineage>
        <taxon>Eukaryota</taxon>
        <taxon>Metazoa</taxon>
        <taxon>Chordata</taxon>
        <taxon>Tunicata</taxon>
        <taxon>Appendicularia</taxon>
        <taxon>Copelata</taxon>
        <taxon>Oikopleuridae</taxon>
        <taxon>Oikopleura</taxon>
    </lineage>
</organism>
<accession>A0ABN7RFX9</accession>
<reference evidence="2 3" key="1">
    <citation type="submission" date="2021-04" db="EMBL/GenBank/DDBJ databases">
        <authorList>
            <person name="Bliznina A."/>
        </authorList>
    </citation>
    <scope>NUCLEOTIDE SEQUENCE [LARGE SCALE GENOMIC DNA]</scope>
</reference>
<evidence type="ECO:0000256" key="1">
    <source>
        <dbReference type="SAM" id="MobiDB-lite"/>
    </source>
</evidence>
<evidence type="ECO:0000313" key="2">
    <source>
        <dbReference type="EMBL" id="CAG5076411.1"/>
    </source>
</evidence>
<gene>
    <name evidence="2" type="ORF">OKIOD_LOCUS11</name>
</gene>
<protein>
    <submittedName>
        <fullName evidence="2">Oidioi.mRNA.OKI2018_I69.PAR.g8453.t2.cds</fullName>
    </submittedName>
</protein>
<dbReference type="Proteomes" id="UP001158576">
    <property type="component" value="Chromosome PAR"/>
</dbReference>